<dbReference type="Proteomes" id="UP001141253">
    <property type="component" value="Chromosome 19"/>
</dbReference>
<keyword evidence="2" id="KW-1185">Reference proteome</keyword>
<sequence>MEPATSLSASSETVVSARQWCAEKQSSYSCCSGDSTPVSLLRWRNLHKGL</sequence>
<evidence type="ECO:0000313" key="2">
    <source>
        <dbReference type="Proteomes" id="UP001141253"/>
    </source>
</evidence>
<evidence type="ECO:0000313" key="1">
    <source>
        <dbReference type="EMBL" id="KAJ6349121.1"/>
    </source>
</evidence>
<reference evidence="1" key="2">
    <citation type="journal article" date="2023" name="Int. J. Mol. Sci.">
        <title>De Novo Assembly and Annotation of 11 Diverse Shrub Willow (Salix) Genomes Reveals Novel Gene Organization in Sex-Linked Regions.</title>
        <authorList>
            <person name="Hyden B."/>
            <person name="Feng K."/>
            <person name="Yates T.B."/>
            <person name="Jawdy S."/>
            <person name="Cereghino C."/>
            <person name="Smart L.B."/>
            <person name="Muchero W."/>
        </authorList>
    </citation>
    <scope>NUCLEOTIDE SEQUENCE</scope>
    <source>
        <tissue evidence="1">Shoot tip</tissue>
    </source>
</reference>
<reference evidence="1" key="1">
    <citation type="submission" date="2022-10" db="EMBL/GenBank/DDBJ databases">
        <authorList>
            <person name="Hyden B.L."/>
            <person name="Feng K."/>
            <person name="Yates T."/>
            <person name="Jawdy S."/>
            <person name="Smart L.B."/>
            <person name="Muchero W."/>
        </authorList>
    </citation>
    <scope>NUCLEOTIDE SEQUENCE</scope>
    <source>
        <tissue evidence="1">Shoot tip</tissue>
    </source>
</reference>
<protein>
    <submittedName>
        <fullName evidence="1">Uncharacterized protein</fullName>
    </submittedName>
</protein>
<accession>A0ABQ9ALP4</accession>
<proteinExistence type="predicted"/>
<comment type="caution">
    <text evidence="1">The sequence shown here is derived from an EMBL/GenBank/DDBJ whole genome shotgun (WGS) entry which is preliminary data.</text>
</comment>
<gene>
    <name evidence="1" type="ORF">OIU77_006667</name>
</gene>
<dbReference type="EMBL" id="JAPFFI010000018">
    <property type="protein sequence ID" value="KAJ6349121.1"/>
    <property type="molecule type" value="Genomic_DNA"/>
</dbReference>
<name>A0ABQ9ALP4_9ROSI</name>
<organism evidence="1 2">
    <name type="scientific">Salix suchowensis</name>
    <dbReference type="NCBI Taxonomy" id="1278906"/>
    <lineage>
        <taxon>Eukaryota</taxon>
        <taxon>Viridiplantae</taxon>
        <taxon>Streptophyta</taxon>
        <taxon>Embryophyta</taxon>
        <taxon>Tracheophyta</taxon>
        <taxon>Spermatophyta</taxon>
        <taxon>Magnoliopsida</taxon>
        <taxon>eudicotyledons</taxon>
        <taxon>Gunneridae</taxon>
        <taxon>Pentapetalae</taxon>
        <taxon>rosids</taxon>
        <taxon>fabids</taxon>
        <taxon>Malpighiales</taxon>
        <taxon>Salicaceae</taxon>
        <taxon>Saliceae</taxon>
        <taxon>Salix</taxon>
    </lineage>
</organism>